<feature type="domain" description="Glycosyl hydrolase family 31 C-terminal" evidence="7">
    <location>
        <begin position="590"/>
        <end position="677"/>
    </location>
</feature>
<dbReference type="Pfam" id="PF21365">
    <property type="entry name" value="Glyco_hydro_31_3rd"/>
    <property type="match status" value="1"/>
</dbReference>
<dbReference type="PANTHER" id="PTHR22762">
    <property type="entry name" value="ALPHA-GLUCOSIDASE"/>
    <property type="match status" value="1"/>
</dbReference>
<comment type="caution">
    <text evidence="8">The sequence shown here is derived from an EMBL/GenBank/DDBJ whole genome shotgun (WGS) entry which is preliminary data.</text>
</comment>
<dbReference type="Gene3D" id="3.20.20.80">
    <property type="entry name" value="Glycosidases"/>
    <property type="match status" value="1"/>
</dbReference>
<accession>A0A931E1F1</accession>
<evidence type="ECO:0000259" key="6">
    <source>
        <dbReference type="Pfam" id="PF17137"/>
    </source>
</evidence>
<dbReference type="Pfam" id="PF13802">
    <property type="entry name" value="Gal_mutarotas_2"/>
    <property type="match status" value="1"/>
</dbReference>
<sequence length="828" mass="93750">MKSYLRQAISIVLLFLAVETSAQIFQAGAITAFKKSPGSISGKTTNAIFDVHVYNNNIVRVRVSKEKSFRNFSYALVTNEIPVYTNVVVTEKGNSIILSTAVIELEIKKTPGLAFVFRNKNGKIINEDEAQNGAVSFSGNKVTAFKKLISDERFIGLGEALGNIDRRGTGVTLNNTDNYKYADPRVPMYSSIPFYMGIHQKEVYGLFFNNSHKAFFNFGSSTPYTSVTFDGGEMDYFFLYDTSVARVVEHYTSLTGRMQMPPLWSLGYQQSRCTYYPQDQVMWIAETFRRRQIPLDGIVLDADYQLGYEPFRTNTERFPDMPGLAAQLAKMHIELTASVYPGVHIDSTYDSYTDGIRQNIFIKTTDGLPFQTEIAPLKVHLPDYTDPKARQWWISKMQWMKTNGIKGYWNDMNEPATANSYLPEDLVFDFDGHKATTAEAKNVYGFQMARSSYEAAVNNLGNQRPFILTRSGFAGVQRYSALWSGDNLATDEGLLNSILLNNQLGLSGLPFVGYDVGGYIGDGSKNLYIRWIEAGVFSPYCRNHREFFGTANEPWAYGEEAEAISKTYINFRYRLMPYIYSAMYTASKNGIPLHRSLAINYPFDANIYQNSYQYQFLFGQDMLVAPLTSNEKSKQVYLPQGDWYDLFTDNKIAGAQVVNTDCPGYKLPLFIKASAIIPVQGIVQSTKDKPTDTLFLHVYNGQVDNTYTYYEDDGTSLDYKKEMYYQRDISFHPAARQITIAAKRGAYKSHFNYIQLLLHGFDDNLQSLTVNGSQQSVLNNGHALLDPLDNLGDIYDKGYYKSLQEAVNKKTIRTVTIQHTGNNINILW</sequence>
<evidence type="ECO:0000259" key="5">
    <source>
        <dbReference type="Pfam" id="PF13802"/>
    </source>
</evidence>
<dbReference type="InterPro" id="IPR025887">
    <property type="entry name" value="Glyco_hydro_31_N_dom"/>
</dbReference>
<dbReference type="GO" id="GO:0005975">
    <property type="term" value="P:carbohydrate metabolic process"/>
    <property type="evidence" value="ECO:0007669"/>
    <property type="project" value="InterPro"/>
</dbReference>
<dbReference type="EMBL" id="JADWYR010000001">
    <property type="protein sequence ID" value="MBG9375303.1"/>
    <property type="molecule type" value="Genomic_DNA"/>
</dbReference>
<dbReference type="InterPro" id="IPR000322">
    <property type="entry name" value="Glyco_hydro_31_TIM"/>
</dbReference>
<dbReference type="Proteomes" id="UP000628448">
    <property type="component" value="Unassembled WGS sequence"/>
</dbReference>
<evidence type="ECO:0000313" key="9">
    <source>
        <dbReference type="Proteomes" id="UP000628448"/>
    </source>
</evidence>
<dbReference type="Gene3D" id="2.60.40.1180">
    <property type="entry name" value="Golgi alpha-mannosidase II"/>
    <property type="match status" value="2"/>
</dbReference>
<dbReference type="CDD" id="cd14752">
    <property type="entry name" value="GH31_N"/>
    <property type="match status" value="1"/>
</dbReference>
<dbReference type="InterPro" id="IPR033403">
    <property type="entry name" value="DUF5110"/>
</dbReference>
<protein>
    <submittedName>
        <fullName evidence="8">Glycoside hydrolase family 31 protein</fullName>
    </submittedName>
</protein>
<dbReference type="SUPFAM" id="SSF51011">
    <property type="entry name" value="Glycosyl hydrolase domain"/>
    <property type="match status" value="1"/>
</dbReference>
<dbReference type="Pfam" id="PF17137">
    <property type="entry name" value="DUF5110"/>
    <property type="match status" value="1"/>
</dbReference>
<dbReference type="GO" id="GO:0030246">
    <property type="term" value="F:carbohydrate binding"/>
    <property type="evidence" value="ECO:0007669"/>
    <property type="project" value="InterPro"/>
</dbReference>
<dbReference type="AlphaFoldDB" id="A0A931E1F1"/>
<evidence type="ECO:0000256" key="1">
    <source>
        <dbReference type="ARBA" id="ARBA00007806"/>
    </source>
</evidence>
<dbReference type="InterPro" id="IPR017853">
    <property type="entry name" value="GH"/>
</dbReference>
<dbReference type="Gene3D" id="2.60.40.1760">
    <property type="entry name" value="glycosyl hydrolase (family 31)"/>
    <property type="match status" value="1"/>
</dbReference>
<dbReference type="SUPFAM" id="SSF74650">
    <property type="entry name" value="Galactose mutarotase-like"/>
    <property type="match status" value="1"/>
</dbReference>
<feature type="signal peptide" evidence="3">
    <location>
        <begin position="1"/>
        <end position="22"/>
    </location>
</feature>
<feature type="domain" description="Glycoside hydrolase family 31 TIM barrel" evidence="4">
    <location>
        <begin position="259"/>
        <end position="582"/>
    </location>
</feature>
<dbReference type="InterPro" id="IPR048395">
    <property type="entry name" value="Glyco_hydro_31_C"/>
</dbReference>
<name>A0A931E1F1_9BACT</name>
<dbReference type="SUPFAM" id="SSF51445">
    <property type="entry name" value="(Trans)glycosidases"/>
    <property type="match status" value="1"/>
</dbReference>
<keyword evidence="9" id="KW-1185">Reference proteome</keyword>
<evidence type="ECO:0000313" key="8">
    <source>
        <dbReference type="EMBL" id="MBG9375303.1"/>
    </source>
</evidence>
<organism evidence="8 9">
    <name type="scientific">Panacibacter microcysteis</name>
    <dbReference type="NCBI Taxonomy" id="2793269"/>
    <lineage>
        <taxon>Bacteria</taxon>
        <taxon>Pseudomonadati</taxon>
        <taxon>Bacteroidota</taxon>
        <taxon>Chitinophagia</taxon>
        <taxon>Chitinophagales</taxon>
        <taxon>Chitinophagaceae</taxon>
        <taxon>Panacibacter</taxon>
    </lineage>
</organism>
<comment type="similarity">
    <text evidence="1 2">Belongs to the glycosyl hydrolase 31 family.</text>
</comment>
<proteinExistence type="inferred from homology"/>
<evidence type="ECO:0000259" key="7">
    <source>
        <dbReference type="Pfam" id="PF21365"/>
    </source>
</evidence>
<dbReference type="InterPro" id="IPR013780">
    <property type="entry name" value="Glyco_hydro_b"/>
</dbReference>
<dbReference type="InterPro" id="IPR011013">
    <property type="entry name" value="Gal_mutarotase_sf_dom"/>
</dbReference>
<gene>
    <name evidence="8" type="ORF">I5907_03605</name>
</gene>
<evidence type="ECO:0000256" key="3">
    <source>
        <dbReference type="SAM" id="SignalP"/>
    </source>
</evidence>
<dbReference type="RefSeq" id="WP_196989360.1">
    <property type="nucleotide sequence ID" value="NZ_JADWYR010000001.1"/>
</dbReference>
<feature type="domain" description="DUF5110" evidence="6">
    <location>
        <begin position="694"/>
        <end position="760"/>
    </location>
</feature>
<keyword evidence="2 8" id="KW-0378">Hydrolase</keyword>
<dbReference type="PANTHER" id="PTHR22762:SF166">
    <property type="entry name" value="ALPHA-GLUCOSIDASE"/>
    <property type="match status" value="1"/>
</dbReference>
<evidence type="ECO:0000256" key="2">
    <source>
        <dbReference type="RuleBase" id="RU361185"/>
    </source>
</evidence>
<keyword evidence="2" id="KW-0326">Glycosidase</keyword>
<feature type="domain" description="Glycoside hydrolase family 31 N-terminal" evidence="5">
    <location>
        <begin position="49"/>
        <end position="216"/>
    </location>
</feature>
<dbReference type="Pfam" id="PF01055">
    <property type="entry name" value="Glyco_hydro_31_2nd"/>
    <property type="match status" value="1"/>
</dbReference>
<dbReference type="GO" id="GO:0004553">
    <property type="term" value="F:hydrolase activity, hydrolyzing O-glycosyl compounds"/>
    <property type="evidence" value="ECO:0007669"/>
    <property type="project" value="InterPro"/>
</dbReference>
<reference evidence="8" key="1">
    <citation type="submission" date="2020-11" db="EMBL/GenBank/DDBJ databases">
        <title>Bacterial whole genome sequence for Panacibacter sp. DH6.</title>
        <authorList>
            <person name="Le V."/>
            <person name="Ko S."/>
            <person name="Ahn C.-Y."/>
            <person name="Oh H.-M."/>
        </authorList>
    </citation>
    <scope>NUCLEOTIDE SEQUENCE</scope>
    <source>
        <strain evidence="8">DH6</strain>
    </source>
</reference>
<feature type="chain" id="PRO_5037690714" evidence="3">
    <location>
        <begin position="23"/>
        <end position="828"/>
    </location>
</feature>
<evidence type="ECO:0000259" key="4">
    <source>
        <dbReference type="Pfam" id="PF01055"/>
    </source>
</evidence>
<keyword evidence="3" id="KW-0732">Signal</keyword>